<reference evidence="1" key="1">
    <citation type="submission" date="2020-01" db="EMBL/GenBank/DDBJ databases">
        <authorList>
            <person name="Richard D."/>
        </authorList>
    </citation>
    <scope>NUCLEOTIDE SEQUENCE</scope>
    <source>
        <strain evidence="1">JP541</strain>
    </source>
</reference>
<evidence type="ECO:0000313" key="2">
    <source>
        <dbReference type="Proteomes" id="UP000653002"/>
    </source>
</evidence>
<evidence type="ECO:0000313" key="1">
    <source>
        <dbReference type="EMBL" id="MBD4339558.1"/>
    </source>
</evidence>
<protein>
    <submittedName>
        <fullName evidence="1">ABC transporter permease</fullName>
    </submittedName>
</protein>
<feature type="non-terminal residue" evidence="1">
    <location>
        <position position="78"/>
    </location>
</feature>
<dbReference type="Proteomes" id="UP000653002">
    <property type="component" value="Unassembled WGS sequence"/>
</dbReference>
<proteinExistence type="predicted"/>
<accession>A0A8I0H781</accession>
<dbReference type="AlphaFoldDB" id="A0A8I0H781"/>
<dbReference type="EMBL" id="JAABFR010002297">
    <property type="protein sequence ID" value="MBD4339558.1"/>
    <property type="molecule type" value="Genomic_DNA"/>
</dbReference>
<organism evidence="1 2">
    <name type="scientific">Xanthomonas citri pv. citri</name>
    <dbReference type="NCBI Taxonomy" id="611301"/>
    <lineage>
        <taxon>Bacteria</taxon>
        <taxon>Pseudomonadati</taxon>
        <taxon>Pseudomonadota</taxon>
        <taxon>Gammaproteobacteria</taxon>
        <taxon>Lysobacterales</taxon>
        <taxon>Lysobacteraceae</taxon>
        <taxon>Xanthomonas</taxon>
    </lineage>
</organism>
<comment type="caution">
    <text evidence="1">The sequence shown here is derived from an EMBL/GenBank/DDBJ whole genome shotgun (WGS) entry which is preliminary data.</text>
</comment>
<sequence length="78" mass="8352">MILLVLYATFLSNVYEESFRDALEAFGATVPDKLIGGCVGGELVSSLLAVSCVTVAFCSNLLMVQDKYTGARRDLTIA</sequence>
<name>A0A8I0H781_XANCI</name>
<gene>
    <name evidence="1" type="ORF">GUH15_26635</name>
</gene>